<evidence type="ECO:0000313" key="3">
    <source>
        <dbReference type="Proteomes" id="UP000314294"/>
    </source>
</evidence>
<name>A0A4Z2H0Z9_9TELE</name>
<evidence type="ECO:0000313" key="2">
    <source>
        <dbReference type="EMBL" id="TNN59439.1"/>
    </source>
</evidence>
<feature type="region of interest" description="Disordered" evidence="1">
    <location>
        <begin position="33"/>
        <end position="71"/>
    </location>
</feature>
<feature type="compositionally biased region" description="Acidic residues" evidence="1">
    <location>
        <begin position="49"/>
        <end position="61"/>
    </location>
</feature>
<keyword evidence="3" id="KW-1185">Reference proteome</keyword>
<accession>A0A4Z2H0Z9</accession>
<dbReference type="EMBL" id="SRLO01000356">
    <property type="protein sequence ID" value="TNN59439.1"/>
    <property type="molecule type" value="Genomic_DNA"/>
</dbReference>
<organism evidence="2 3">
    <name type="scientific">Liparis tanakae</name>
    <name type="common">Tanaka's snailfish</name>
    <dbReference type="NCBI Taxonomy" id="230148"/>
    <lineage>
        <taxon>Eukaryota</taxon>
        <taxon>Metazoa</taxon>
        <taxon>Chordata</taxon>
        <taxon>Craniata</taxon>
        <taxon>Vertebrata</taxon>
        <taxon>Euteleostomi</taxon>
        <taxon>Actinopterygii</taxon>
        <taxon>Neopterygii</taxon>
        <taxon>Teleostei</taxon>
        <taxon>Neoteleostei</taxon>
        <taxon>Acanthomorphata</taxon>
        <taxon>Eupercaria</taxon>
        <taxon>Perciformes</taxon>
        <taxon>Cottioidei</taxon>
        <taxon>Cottales</taxon>
        <taxon>Liparidae</taxon>
        <taxon>Liparis</taxon>
    </lineage>
</organism>
<proteinExistence type="predicted"/>
<protein>
    <submittedName>
        <fullName evidence="2">Uncharacterized protein</fullName>
    </submittedName>
</protein>
<dbReference type="AlphaFoldDB" id="A0A4Z2H0Z9"/>
<evidence type="ECO:0000256" key="1">
    <source>
        <dbReference type="SAM" id="MobiDB-lite"/>
    </source>
</evidence>
<dbReference type="Proteomes" id="UP000314294">
    <property type="component" value="Unassembled WGS sequence"/>
</dbReference>
<sequence>MTTTLSLRCRSDRPCDSCPTSQLTLNMNAAAYGEKNKRHKGDEGTCVTQEEEEEEEEEEESWRDPSSVSSC</sequence>
<gene>
    <name evidence="2" type="ORF">EYF80_030354</name>
</gene>
<comment type="caution">
    <text evidence="2">The sequence shown here is derived from an EMBL/GenBank/DDBJ whole genome shotgun (WGS) entry which is preliminary data.</text>
</comment>
<reference evidence="2 3" key="1">
    <citation type="submission" date="2019-03" db="EMBL/GenBank/DDBJ databases">
        <title>First draft genome of Liparis tanakae, snailfish: a comprehensive survey of snailfish specific genes.</title>
        <authorList>
            <person name="Kim W."/>
            <person name="Song I."/>
            <person name="Jeong J.-H."/>
            <person name="Kim D."/>
            <person name="Kim S."/>
            <person name="Ryu S."/>
            <person name="Song J.Y."/>
            <person name="Lee S.K."/>
        </authorList>
    </citation>
    <scope>NUCLEOTIDE SEQUENCE [LARGE SCALE GENOMIC DNA]</scope>
    <source>
        <tissue evidence="2">Muscle</tissue>
    </source>
</reference>